<dbReference type="EMBL" id="CAXIEN010000007">
    <property type="protein sequence ID" value="CAL1262829.1"/>
    <property type="molecule type" value="Genomic_DNA"/>
</dbReference>
<dbReference type="AlphaFoldDB" id="A0AAV1YVF9"/>
<evidence type="ECO:0000313" key="2">
    <source>
        <dbReference type="Proteomes" id="UP001497382"/>
    </source>
</evidence>
<protein>
    <submittedName>
        <fullName evidence="1">Uncharacterized protein</fullName>
    </submittedName>
</protein>
<gene>
    <name evidence="1" type="ORF">LARSCL_LOCUS1220</name>
</gene>
<dbReference type="Proteomes" id="UP001497382">
    <property type="component" value="Unassembled WGS sequence"/>
</dbReference>
<comment type="caution">
    <text evidence="1">The sequence shown here is derived from an EMBL/GenBank/DDBJ whole genome shotgun (WGS) entry which is preliminary data.</text>
</comment>
<name>A0AAV1YVF9_9ARAC</name>
<sequence>MNIELNQFTTLLQLSKVKNICLMSWLPSSSNLRPRTWLSLRFAYNISGINIQNGCKSKGILTVFPSIKEVSMVIHGTKPKSFIFKSSRFRSHKFIMAREGLAWAKGQRDRISQKGAWYSVAKRKTPSNTGG</sequence>
<reference evidence="1 2" key="1">
    <citation type="submission" date="2024-04" db="EMBL/GenBank/DDBJ databases">
        <authorList>
            <person name="Rising A."/>
            <person name="Reimegard J."/>
            <person name="Sonavane S."/>
            <person name="Akerstrom W."/>
            <person name="Nylinder S."/>
            <person name="Hedman E."/>
            <person name="Kallberg Y."/>
        </authorList>
    </citation>
    <scope>NUCLEOTIDE SEQUENCE [LARGE SCALE GENOMIC DNA]</scope>
</reference>
<keyword evidence="2" id="KW-1185">Reference proteome</keyword>
<proteinExistence type="predicted"/>
<organism evidence="1 2">
    <name type="scientific">Larinioides sclopetarius</name>
    <dbReference type="NCBI Taxonomy" id="280406"/>
    <lineage>
        <taxon>Eukaryota</taxon>
        <taxon>Metazoa</taxon>
        <taxon>Ecdysozoa</taxon>
        <taxon>Arthropoda</taxon>
        <taxon>Chelicerata</taxon>
        <taxon>Arachnida</taxon>
        <taxon>Araneae</taxon>
        <taxon>Araneomorphae</taxon>
        <taxon>Entelegynae</taxon>
        <taxon>Araneoidea</taxon>
        <taxon>Araneidae</taxon>
        <taxon>Larinioides</taxon>
    </lineage>
</organism>
<evidence type="ECO:0000313" key="1">
    <source>
        <dbReference type="EMBL" id="CAL1262829.1"/>
    </source>
</evidence>
<accession>A0AAV1YVF9</accession>